<evidence type="ECO:0000313" key="2">
    <source>
        <dbReference type="EMBL" id="VDO59574.1"/>
    </source>
</evidence>
<accession>A0A183HP83</accession>
<sequence length="57" mass="6872">MESERLEPLETLEKDYYLGERNGWYSDGEQRDSERFVIICLLLYHLILISVFILKFS</sequence>
<dbReference type="STRING" id="387005.A0A183HP83"/>
<dbReference type="AlphaFoldDB" id="A0A183HP83"/>
<organism evidence="4">
    <name type="scientific">Onchocerca flexuosa</name>
    <dbReference type="NCBI Taxonomy" id="387005"/>
    <lineage>
        <taxon>Eukaryota</taxon>
        <taxon>Metazoa</taxon>
        <taxon>Ecdysozoa</taxon>
        <taxon>Nematoda</taxon>
        <taxon>Chromadorea</taxon>
        <taxon>Rhabditida</taxon>
        <taxon>Spirurina</taxon>
        <taxon>Spiruromorpha</taxon>
        <taxon>Filarioidea</taxon>
        <taxon>Onchocercidae</taxon>
        <taxon>Onchocerca</taxon>
    </lineage>
</organism>
<reference evidence="4" key="1">
    <citation type="submission" date="2016-06" db="UniProtKB">
        <authorList>
            <consortium name="WormBaseParasite"/>
        </authorList>
    </citation>
    <scope>IDENTIFICATION</scope>
</reference>
<reference evidence="2 3" key="2">
    <citation type="submission" date="2018-11" db="EMBL/GenBank/DDBJ databases">
        <authorList>
            <consortium name="Pathogen Informatics"/>
        </authorList>
    </citation>
    <scope>NUCLEOTIDE SEQUENCE [LARGE SCALE GENOMIC DNA]</scope>
</reference>
<keyword evidence="3" id="KW-1185">Reference proteome</keyword>
<keyword evidence="1" id="KW-0472">Membrane</keyword>
<dbReference type="EMBL" id="UZAJ01011250">
    <property type="protein sequence ID" value="VDO59574.1"/>
    <property type="molecule type" value="Genomic_DNA"/>
</dbReference>
<feature type="transmembrane region" description="Helical" evidence="1">
    <location>
        <begin position="36"/>
        <end position="54"/>
    </location>
</feature>
<keyword evidence="1" id="KW-0812">Transmembrane</keyword>
<name>A0A183HP83_9BILA</name>
<proteinExistence type="predicted"/>
<protein>
    <submittedName>
        <fullName evidence="2 4">Uncharacterized protein</fullName>
    </submittedName>
</protein>
<keyword evidence="1" id="KW-1133">Transmembrane helix</keyword>
<dbReference type="Proteomes" id="UP000267606">
    <property type="component" value="Unassembled WGS sequence"/>
</dbReference>
<evidence type="ECO:0000313" key="4">
    <source>
        <dbReference type="WBParaSite" id="OFLC_0000929401-mRNA-1"/>
    </source>
</evidence>
<gene>
    <name evidence="2" type="ORF">OFLC_LOCUS9293</name>
</gene>
<evidence type="ECO:0000256" key="1">
    <source>
        <dbReference type="SAM" id="Phobius"/>
    </source>
</evidence>
<evidence type="ECO:0000313" key="3">
    <source>
        <dbReference type="Proteomes" id="UP000267606"/>
    </source>
</evidence>
<dbReference type="WBParaSite" id="OFLC_0000929401-mRNA-1">
    <property type="protein sequence ID" value="OFLC_0000929401-mRNA-1"/>
    <property type="gene ID" value="OFLC_0000929401"/>
</dbReference>